<keyword evidence="6" id="KW-0325">Glycoprotein</keyword>
<name>A0A8J6FBZ0_ELECQ</name>
<comment type="caution">
    <text evidence="8">The sequence shown here is derived from an EMBL/GenBank/DDBJ whole genome shotgun (WGS) entry which is preliminary data.</text>
</comment>
<dbReference type="PANTHER" id="PTHR22730:SF4">
    <property type="entry name" value="PROMININ-1-A-LIKE"/>
    <property type="match status" value="1"/>
</dbReference>
<dbReference type="Pfam" id="PF05478">
    <property type="entry name" value="Prominin"/>
    <property type="match status" value="1"/>
</dbReference>
<feature type="transmembrane region" description="Helical" evidence="7">
    <location>
        <begin position="118"/>
        <end position="140"/>
    </location>
</feature>
<proteinExistence type="inferred from homology"/>
<evidence type="ECO:0000256" key="5">
    <source>
        <dbReference type="ARBA" id="ARBA00023136"/>
    </source>
</evidence>
<keyword evidence="9" id="KW-1185">Reference proteome</keyword>
<feature type="transmembrane region" description="Helical" evidence="7">
    <location>
        <begin position="385"/>
        <end position="414"/>
    </location>
</feature>
<evidence type="ECO:0000256" key="1">
    <source>
        <dbReference type="ARBA" id="ARBA00004475"/>
    </source>
</evidence>
<keyword evidence="3 7" id="KW-0812">Transmembrane</keyword>
<dbReference type="GO" id="GO:0031528">
    <property type="term" value="C:microvillus membrane"/>
    <property type="evidence" value="ECO:0007669"/>
    <property type="project" value="UniProtKB-SubCell"/>
</dbReference>
<evidence type="ECO:0000313" key="9">
    <source>
        <dbReference type="Proteomes" id="UP000770717"/>
    </source>
</evidence>
<dbReference type="GO" id="GO:0009986">
    <property type="term" value="C:cell surface"/>
    <property type="evidence" value="ECO:0007669"/>
    <property type="project" value="TreeGrafter"/>
</dbReference>
<keyword evidence="5 7" id="KW-0472">Membrane</keyword>
<dbReference type="OrthoDB" id="6229420at2759"/>
<evidence type="ECO:0000256" key="4">
    <source>
        <dbReference type="ARBA" id="ARBA00022989"/>
    </source>
</evidence>
<feature type="transmembrane region" description="Helical" evidence="7">
    <location>
        <begin position="70"/>
        <end position="97"/>
    </location>
</feature>
<evidence type="ECO:0000256" key="6">
    <source>
        <dbReference type="ARBA" id="ARBA00023180"/>
    </source>
</evidence>
<dbReference type="Proteomes" id="UP000770717">
    <property type="component" value="Unassembled WGS sequence"/>
</dbReference>
<dbReference type="GO" id="GO:0015485">
    <property type="term" value="F:cholesterol binding"/>
    <property type="evidence" value="ECO:0007669"/>
    <property type="project" value="TreeGrafter"/>
</dbReference>
<sequence>MEYGNLSNPSYSPAAAPNTGPMEVFSSMVHSYLDLVQRNAFPPEFLKEALKMQSFRHIQSKEVLMYELGYLVALAIGVVFFIMMTLVGLFFACCRCCGNCGGRMYQKQTKNINCKRRFLYFFLFIITLVILAGDICAFYSNSKIDQAVNSTFKSFNDTVKNLKTYVNSIPKDVDIIINSSSIPIDKANISIIGIGPVLGGMIKSGIEMEANKTLDTIQGTVNDLNSTAKAIRTVNESFVILQTTTQQVVQNLTRIRTEINQTLNSCGNTCATSTSVNDLTLDADFKNIPDFTNQLKTINDFLNSGVEGNIQTARQTLNDIPQTVENQTKSSVQKVQDLLLKIKVKIQDVRKDFSIVDQLNRVNYYFDTATNGSSQYEPDVKKYEYYRWIVGLCLSSIILLVVVCNLFGLLLGPCGHKANKDPTERGCASNSAGDFFMAGVGFSFLFAWLLILVTAVLFLVGGNVYTSICKPWRSQQLYQFVDENFNLSKELNMDLNNRNLTTLYRDCRKDESLWSTLNLNSMYNLDNYFNISEYTGEVNSTLNNTNINISNVTFLSKSQREEINNMMTSGIDTFNFSDFNQQMSKGITKTNLTSFAVQLEKLAERNTSHQAELEAEANSLRSLQNSINTVMVPQIQQVNTSILDLQAKARRLTTSLNETLKSINDTETFMNNKVAGIILNEIWKYLNTIVGYFQSYIDWTKKMLTQNLARCGPLANAIDSAEVVACQHIVDSLNAFWFSLGWCTIFFIPSIILAVKLAKHYRRMKSSDVFETSTSQQFLIPRVTAKS</sequence>
<dbReference type="AlphaFoldDB" id="A0A8J6FBZ0"/>
<reference evidence="8" key="1">
    <citation type="thesis" date="2020" institute="ProQuest LLC" country="789 East Eisenhower Parkway, Ann Arbor, MI, USA">
        <title>Comparative Genomics and Chromosome Evolution.</title>
        <authorList>
            <person name="Mudd A.B."/>
        </authorList>
    </citation>
    <scope>NUCLEOTIDE SEQUENCE</scope>
    <source>
        <strain evidence="8">HN-11 Male</strain>
        <tissue evidence="8">Kidney and liver</tissue>
    </source>
</reference>
<evidence type="ECO:0000256" key="2">
    <source>
        <dbReference type="ARBA" id="ARBA00006058"/>
    </source>
</evidence>
<evidence type="ECO:0000313" key="8">
    <source>
        <dbReference type="EMBL" id="KAG9484753.1"/>
    </source>
</evidence>
<evidence type="ECO:0000256" key="3">
    <source>
        <dbReference type="ARBA" id="ARBA00022692"/>
    </source>
</evidence>
<accession>A0A8J6FBZ0</accession>
<comment type="subcellular location">
    <subcellularLocation>
        <location evidence="1">Cell projection</location>
        <location evidence="1">Microvillus membrane</location>
        <topology evidence="1">Multi-pass membrane protein</topology>
    </subcellularLocation>
</comment>
<gene>
    <name evidence="8" type="ORF">GDO78_008058</name>
</gene>
<dbReference type="EMBL" id="WNTK01000004">
    <property type="protein sequence ID" value="KAG9484753.1"/>
    <property type="molecule type" value="Genomic_DNA"/>
</dbReference>
<dbReference type="GO" id="GO:0016324">
    <property type="term" value="C:apical plasma membrane"/>
    <property type="evidence" value="ECO:0007669"/>
    <property type="project" value="TreeGrafter"/>
</dbReference>
<dbReference type="GO" id="GO:0005929">
    <property type="term" value="C:cilium"/>
    <property type="evidence" value="ECO:0007669"/>
    <property type="project" value="TreeGrafter"/>
</dbReference>
<feature type="transmembrane region" description="Helical" evidence="7">
    <location>
        <begin position="735"/>
        <end position="755"/>
    </location>
</feature>
<keyword evidence="4 7" id="KW-1133">Transmembrane helix</keyword>
<evidence type="ECO:0000256" key="7">
    <source>
        <dbReference type="SAM" id="Phobius"/>
    </source>
</evidence>
<protein>
    <submittedName>
        <fullName evidence="8">Uncharacterized protein</fullName>
    </submittedName>
</protein>
<dbReference type="GO" id="GO:0071914">
    <property type="term" value="C:prominosome"/>
    <property type="evidence" value="ECO:0007669"/>
    <property type="project" value="TreeGrafter"/>
</dbReference>
<comment type="similarity">
    <text evidence="2">Belongs to the prominin family.</text>
</comment>
<dbReference type="PANTHER" id="PTHR22730">
    <property type="entry name" value="PROMININ PROM PROTEIN"/>
    <property type="match status" value="1"/>
</dbReference>
<organism evidence="8 9">
    <name type="scientific">Eleutherodactylus coqui</name>
    <name type="common">Puerto Rican coqui</name>
    <dbReference type="NCBI Taxonomy" id="57060"/>
    <lineage>
        <taxon>Eukaryota</taxon>
        <taxon>Metazoa</taxon>
        <taxon>Chordata</taxon>
        <taxon>Craniata</taxon>
        <taxon>Vertebrata</taxon>
        <taxon>Euteleostomi</taxon>
        <taxon>Amphibia</taxon>
        <taxon>Batrachia</taxon>
        <taxon>Anura</taxon>
        <taxon>Neobatrachia</taxon>
        <taxon>Hyloidea</taxon>
        <taxon>Eleutherodactylidae</taxon>
        <taxon>Eleutherodactylinae</taxon>
        <taxon>Eleutherodactylus</taxon>
        <taxon>Eleutherodactylus</taxon>
    </lineage>
</organism>
<feature type="transmembrane region" description="Helical" evidence="7">
    <location>
        <begin position="435"/>
        <end position="460"/>
    </location>
</feature>
<dbReference type="InterPro" id="IPR008795">
    <property type="entry name" value="Prominin"/>
</dbReference>